<dbReference type="Pfam" id="PF26039">
    <property type="entry name" value="Dcst2"/>
    <property type="match status" value="1"/>
</dbReference>
<dbReference type="PANTHER" id="PTHR21041">
    <property type="entry name" value="DENDRITIC CELL-SPECIFIC TRANSMEMBRANE PROTEIN"/>
    <property type="match status" value="1"/>
</dbReference>
<dbReference type="OrthoDB" id="5985669at2759"/>
<feature type="transmembrane region" description="Helical" evidence="6">
    <location>
        <begin position="267"/>
        <end position="289"/>
    </location>
</feature>
<feature type="region of interest" description="Disordered" evidence="5">
    <location>
        <begin position="25"/>
        <end position="219"/>
    </location>
</feature>
<sequence>MLPFYPNELIVRYLLRTSTVKVKGLSSVPRAQDDSDMQSNNDAEAPQPGYRYFTPQPDRKRPLLPPVPSTSTPAVHPKIREDDAQQSIKESFSKATALVDTNKGKKSNAGLLPPSLNPEHRPGTRPQFLTPQPTRHNSNLVDRTPSVNDGSPVGPDARPALKNEHLTFLNSSDSPDLSRSPSPHTPISPLAAPAHKTKKTASQHSLDSGLTTESSPSPSPNIPFLKEIFLSDRKSHRKLKRIVGALTGLVLGGFLFLGLYFGLEYSLVASIVMTIMATIIMSLTLAFSVRARCVAALMIPTLCTSRGRAAFLAIIVTLLLTGPIGNIYTNAKVTSNSLSCSAELAQNQTLLIRDVAREIFDVYVQTLMDSVRNLQEASATFQDAFQPVENALNEFLETLGNAKETVRDTASRCEQVINRAYEDCIQASNDGYRGCRNSLGRVPNFGNARLNEACNSFNNFRQEVCDNLGNTDVVCEVPTFVDNLLDRADRVIQKALNDILQLFNTDVDFESYWENRLNQSQTFDSIQAAIQQELEDSFSFLNLAFAVIDKILALSIVFLLIRSYQYHSKYHTKDNFDNCYITEEFKLLDERRQKSGLEPLLPLKKSERRQLINSSAVSLSKPEKGLFKLGLVTVLLHAVIATILIVADHGLFWLLSLISRHGRVRFEISGEGGTDLTIGGSGVLSPLIQSLFVAGFEATNEFNVSLDTERCLPNPVPPNEILSVGIGVLYLIALVMVLLQAYALRLRRRIASYFYPEREQERIQYLYNHTLQRRQNLFKLLKQRIRETKHEMEVKQRVSFIAYLSAKYPFWRRVFCWLGQEKRVCLGCADVDNGTFKSCGNPDCSGLYCRECLHEINSTCTLCQEIVAGSDLSRGVVEHRV</sequence>
<dbReference type="InterPro" id="IPR012858">
    <property type="entry name" value="DC_STAMP-like"/>
</dbReference>
<protein>
    <submittedName>
        <fullName evidence="10">DC-STAMP domain-containing protein 2-like isoform X1</fullName>
    </submittedName>
</protein>
<feature type="compositionally biased region" description="Low complexity" evidence="5">
    <location>
        <begin position="171"/>
        <end position="182"/>
    </location>
</feature>
<dbReference type="InterPro" id="IPR051856">
    <property type="entry name" value="CSR-E3_Ligase_Protein"/>
</dbReference>
<evidence type="ECO:0000313" key="9">
    <source>
        <dbReference type="Proteomes" id="UP000694845"/>
    </source>
</evidence>
<dbReference type="Proteomes" id="UP000694845">
    <property type="component" value="Unplaced"/>
</dbReference>
<feature type="transmembrane region" description="Helical" evidence="6">
    <location>
        <begin position="626"/>
        <end position="647"/>
    </location>
</feature>
<dbReference type="KEGG" id="aplc:110985453"/>
<feature type="transmembrane region" description="Helical" evidence="6">
    <location>
        <begin position="242"/>
        <end position="261"/>
    </location>
</feature>
<feature type="compositionally biased region" description="Polar residues" evidence="5">
    <location>
        <begin position="85"/>
        <end position="94"/>
    </location>
</feature>
<evidence type="ECO:0000259" key="7">
    <source>
        <dbReference type="Pfam" id="PF07782"/>
    </source>
</evidence>
<feature type="transmembrane region" description="Helical" evidence="6">
    <location>
        <begin position="540"/>
        <end position="561"/>
    </location>
</feature>
<keyword evidence="9" id="KW-1185">Reference proteome</keyword>
<feature type="compositionally biased region" description="Polar residues" evidence="5">
    <location>
        <begin position="202"/>
        <end position="216"/>
    </location>
</feature>
<evidence type="ECO:0000256" key="1">
    <source>
        <dbReference type="ARBA" id="ARBA00004141"/>
    </source>
</evidence>
<organism evidence="9 10">
    <name type="scientific">Acanthaster planci</name>
    <name type="common">Crown-of-thorns starfish</name>
    <dbReference type="NCBI Taxonomy" id="133434"/>
    <lineage>
        <taxon>Eukaryota</taxon>
        <taxon>Metazoa</taxon>
        <taxon>Echinodermata</taxon>
        <taxon>Eleutherozoa</taxon>
        <taxon>Asterozoa</taxon>
        <taxon>Asteroidea</taxon>
        <taxon>Valvatacea</taxon>
        <taxon>Valvatida</taxon>
        <taxon>Acanthasteridae</taxon>
        <taxon>Acanthaster</taxon>
    </lineage>
</organism>
<evidence type="ECO:0000256" key="4">
    <source>
        <dbReference type="ARBA" id="ARBA00023136"/>
    </source>
</evidence>
<evidence type="ECO:0000256" key="6">
    <source>
        <dbReference type="SAM" id="Phobius"/>
    </source>
</evidence>
<keyword evidence="4 6" id="KW-0472">Membrane</keyword>
<reference evidence="10" key="1">
    <citation type="submission" date="2025-08" db="UniProtKB">
        <authorList>
            <consortium name="RefSeq"/>
        </authorList>
    </citation>
    <scope>IDENTIFICATION</scope>
</reference>
<dbReference type="GeneID" id="110985453"/>
<keyword evidence="2 6" id="KW-0812">Transmembrane</keyword>
<feature type="domain" description="E3 ubiquitin-protein ligase DCST1-like C-terminal" evidence="8">
    <location>
        <begin position="823"/>
        <end position="865"/>
    </location>
</feature>
<feature type="domain" description="Dendritic cell-specific transmembrane protein-like" evidence="7">
    <location>
        <begin position="576"/>
        <end position="767"/>
    </location>
</feature>
<dbReference type="PANTHER" id="PTHR21041:SF9">
    <property type="entry name" value="DENDRITIC CELL-SPECIFIC TRANSMEMBRANE PROTEIN-LIKE DOMAIN-CONTAINING PROTEIN"/>
    <property type="match status" value="1"/>
</dbReference>
<name>A0A8B7Z934_ACAPL</name>
<dbReference type="GO" id="GO:0016020">
    <property type="term" value="C:membrane"/>
    <property type="evidence" value="ECO:0007669"/>
    <property type="project" value="UniProtKB-SubCell"/>
</dbReference>
<evidence type="ECO:0000256" key="5">
    <source>
        <dbReference type="SAM" id="MobiDB-lite"/>
    </source>
</evidence>
<gene>
    <name evidence="10" type="primary">LOC110985453</name>
</gene>
<dbReference type="Pfam" id="PF07782">
    <property type="entry name" value="DC_STAMP"/>
    <property type="match status" value="1"/>
</dbReference>
<dbReference type="Pfam" id="PF26037">
    <property type="entry name" value="zf-RING_DCST1_C"/>
    <property type="match status" value="1"/>
</dbReference>
<keyword evidence="3 6" id="KW-1133">Transmembrane helix</keyword>
<evidence type="ECO:0000256" key="3">
    <source>
        <dbReference type="ARBA" id="ARBA00022989"/>
    </source>
</evidence>
<feature type="compositionally biased region" description="Polar residues" evidence="5">
    <location>
        <begin position="127"/>
        <end position="149"/>
    </location>
</feature>
<evidence type="ECO:0000313" key="10">
    <source>
        <dbReference type="RefSeq" id="XP_022102179.1"/>
    </source>
</evidence>
<feature type="transmembrane region" description="Helical" evidence="6">
    <location>
        <begin position="721"/>
        <end position="744"/>
    </location>
</feature>
<accession>A0A8B7Z934</accession>
<evidence type="ECO:0000256" key="2">
    <source>
        <dbReference type="ARBA" id="ARBA00022692"/>
    </source>
</evidence>
<dbReference type="RefSeq" id="XP_022102179.1">
    <property type="nucleotide sequence ID" value="XM_022246487.1"/>
</dbReference>
<dbReference type="InterPro" id="IPR058842">
    <property type="entry name" value="DCST1_C"/>
</dbReference>
<feature type="transmembrane region" description="Helical" evidence="6">
    <location>
        <begin position="309"/>
        <end position="328"/>
    </location>
</feature>
<proteinExistence type="predicted"/>
<evidence type="ECO:0000259" key="8">
    <source>
        <dbReference type="Pfam" id="PF26037"/>
    </source>
</evidence>
<comment type="subcellular location">
    <subcellularLocation>
        <location evidence="1">Membrane</location>
        <topology evidence="1">Multi-pass membrane protein</topology>
    </subcellularLocation>
</comment>
<dbReference type="AlphaFoldDB" id="A0A8B7Z934"/>